<organism evidence="2 3">
    <name type="scientific">Halogranum gelatinilyticum</name>
    <dbReference type="NCBI Taxonomy" id="660521"/>
    <lineage>
        <taxon>Archaea</taxon>
        <taxon>Methanobacteriati</taxon>
        <taxon>Methanobacteriota</taxon>
        <taxon>Stenosarchaea group</taxon>
        <taxon>Halobacteria</taxon>
        <taxon>Halobacteriales</taxon>
        <taxon>Haloferacaceae</taxon>
    </lineage>
</organism>
<evidence type="ECO:0000313" key="3">
    <source>
        <dbReference type="Proteomes" id="UP000199451"/>
    </source>
</evidence>
<feature type="transmembrane region" description="Helical" evidence="1">
    <location>
        <begin position="85"/>
        <end position="104"/>
    </location>
</feature>
<keyword evidence="3" id="KW-1185">Reference proteome</keyword>
<evidence type="ECO:0000256" key="1">
    <source>
        <dbReference type="SAM" id="Phobius"/>
    </source>
</evidence>
<reference evidence="3" key="1">
    <citation type="submission" date="2016-10" db="EMBL/GenBank/DDBJ databases">
        <authorList>
            <person name="Varghese N."/>
            <person name="Submissions S."/>
        </authorList>
    </citation>
    <scope>NUCLEOTIDE SEQUENCE [LARGE SCALE GENOMIC DNA]</scope>
    <source>
        <strain evidence="3">CGMCC 1.10119</strain>
    </source>
</reference>
<name>A0A1G9W873_9EURY</name>
<gene>
    <name evidence="2" type="ORF">SAMN04487949_2655</name>
</gene>
<accession>A0A1G9W873</accession>
<dbReference type="RefSeq" id="WP_089698101.1">
    <property type="nucleotide sequence ID" value="NZ_FNHL01000003.1"/>
</dbReference>
<dbReference type="OrthoDB" id="379988at2157"/>
<protein>
    <submittedName>
        <fullName evidence="2">Uncharacterized protein</fullName>
    </submittedName>
</protein>
<dbReference type="Proteomes" id="UP000199451">
    <property type="component" value="Unassembled WGS sequence"/>
</dbReference>
<keyword evidence="1" id="KW-1133">Transmembrane helix</keyword>
<proteinExistence type="predicted"/>
<dbReference type="AlphaFoldDB" id="A0A1G9W873"/>
<keyword evidence="1" id="KW-0472">Membrane</keyword>
<keyword evidence="1" id="KW-0812">Transmembrane</keyword>
<feature type="transmembrane region" description="Helical" evidence="1">
    <location>
        <begin position="31"/>
        <end position="53"/>
    </location>
</feature>
<dbReference type="EMBL" id="FNHL01000003">
    <property type="protein sequence ID" value="SDM80738.1"/>
    <property type="molecule type" value="Genomic_DNA"/>
</dbReference>
<evidence type="ECO:0000313" key="2">
    <source>
        <dbReference type="EMBL" id="SDM80738.1"/>
    </source>
</evidence>
<sequence>MNPKPLVVYGVGVPLVVLALGYGASSVATVAFPLFLLATFGVGVVCTALLFGAESHVQTAAYSAEVGGSGDPSVYDDEPPRSVKLGLSVAGLTGLSLVALVLVMQL</sequence>
<feature type="transmembrane region" description="Helical" evidence="1">
    <location>
        <begin position="6"/>
        <end position="24"/>
    </location>
</feature>